<feature type="compositionally biased region" description="Polar residues" evidence="12">
    <location>
        <begin position="256"/>
        <end position="265"/>
    </location>
</feature>
<evidence type="ECO:0000256" key="7">
    <source>
        <dbReference type="ARBA" id="ARBA00022902"/>
    </source>
</evidence>
<keyword evidence="9" id="KW-0539">Nucleus</keyword>
<evidence type="ECO:0000256" key="12">
    <source>
        <dbReference type="SAM" id="MobiDB-lite"/>
    </source>
</evidence>
<comment type="function">
    <text evidence="10">Tubulin-binding protein that acts as a negative regulator of Notch signaling pathway. Shuttles between the cytoplasm and the nucleus and mediates the nuclear export of RBPJ/RBPSUH, thereby preventing the interaction between RBPJ/RBPSUH and NICD product of Notch proteins (Notch intracellular domain), leading to down-regulate Notch-mediated transcription. May play a role in neurogenesis.</text>
</comment>
<protein>
    <recommendedName>
        <fullName evidence="5">RBPJ-interacting and tubulin-associated protein 1</fullName>
    </recommendedName>
    <alternativeName>
        <fullName evidence="11">RBPJ-interacting and tubulin-associated protein</fullName>
    </alternativeName>
</protein>
<comment type="subcellular location">
    <subcellularLocation>
        <location evidence="2">Cytoplasm</location>
    </subcellularLocation>
    <subcellularLocation>
        <location evidence="1">Nucleus</location>
    </subcellularLocation>
</comment>
<accession>A0AAD1S8H9</accession>
<comment type="similarity">
    <text evidence="3">Belongs to the RITA family.</text>
</comment>
<evidence type="ECO:0000256" key="2">
    <source>
        <dbReference type="ARBA" id="ARBA00004496"/>
    </source>
</evidence>
<keyword evidence="6" id="KW-0963">Cytoplasm</keyword>
<keyword evidence="8" id="KW-0914">Notch signaling pathway</keyword>
<evidence type="ECO:0000313" key="13">
    <source>
        <dbReference type="EMBL" id="CAH2295027.1"/>
    </source>
</evidence>
<dbReference type="InterPro" id="IPR031418">
    <property type="entry name" value="RITA1"/>
</dbReference>
<proteinExistence type="inferred from homology"/>
<comment type="subunit">
    <text evidence="4">Interacts with RBPJ/RBPSUH.</text>
</comment>
<dbReference type="EMBL" id="OW240916">
    <property type="protein sequence ID" value="CAH2295027.1"/>
    <property type="molecule type" value="Genomic_DNA"/>
</dbReference>
<evidence type="ECO:0000256" key="10">
    <source>
        <dbReference type="ARBA" id="ARBA00024957"/>
    </source>
</evidence>
<keyword evidence="14" id="KW-1185">Reference proteome</keyword>
<organism evidence="13 14">
    <name type="scientific">Pelobates cultripes</name>
    <name type="common">Western spadefoot toad</name>
    <dbReference type="NCBI Taxonomy" id="61616"/>
    <lineage>
        <taxon>Eukaryota</taxon>
        <taxon>Metazoa</taxon>
        <taxon>Chordata</taxon>
        <taxon>Craniata</taxon>
        <taxon>Vertebrata</taxon>
        <taxon>Euteleostomi</taxon>
        <taxon>Amphibia</taxon>
        <taxon>Batrachia</taxon>
        <taxon>Anura</taxon>
        <taxon>Pelobatoidea</taxon>
        <taxon>Pelobatidae</taxon>
        <taxon>Pelobates</taxon>
    </lineage>
</organism>
<evidence type="ECO:0000256" key="5">
    <source>
        <dbReference type="ARBA" id="ARBA00014447"/>
    </source>
</evidence>
<evidence type="ECO:0000256" key="3">
    <source>
        <dbReference type="ARBA" id="ARBA00010906"/>
    </source>
</evidence>
<evidence type="ECO:0000256" key="9">
    <source>
        <dbReference type="ARBA" id="ARBA00023242"/>
    </source>
</evidence>
<evidence type="ECO:0000256" key="4">
    <source>
        <dbReference type="ARBA" id="ARBA00011667"/>
    </source>
</evidence>
<dbReference type="GO" id="GO:0005634">
    <property type="term" value="C:nucleus"/>
    <property type="evidence" value="ECO:0007669"/>
    <property type="project" value="UniProtKB-SubCell"/>
</dbReference>
<dbReference type="GO" id="GO:0045746">
    <property type="term" value="P:negative regulation of Notch signaling pathway"/>
    <property type="evidence" value="ECO:0007669"/>
    <property type="project" value="TreeGrafter"/>
</dbReference>
<dbReference type="Pfam" id="PF17066">
    <property type="entry name" value="RITA"/>
    <property type="match status" value="1"/>
</dbReference>
<reference evidence="13" key="1">
    <citation type="submission" date="2022-03" db="EMBL/GenBank/DDBJ databases">
        <authorList>
            <person name="Alioto T."/>
            <person name="Alioto T."/>
            <person name="Gomez Garrido J."/>
        </authorList>
    </citation>
    <scope>NUCLEOTIDE SEQUENCE</scope>
</reference>
<evidence type="ECO:0000256" key="1">
    <source>
        <dbReference type="ARBA" id="ARBA00004123"/>
    </source>
</evidence>
<dbReference type="PANTHER" id="PTHR34917">
    <property type="entry name" value="RBPJ-INTERACTING AND TUBULIN-ASSOCIATED PROTEIN 1"/>
    <property type="match status" value="1"/>
</dbReference>
<dbReference type="AlphaFoldDB" id="A0AAD1S8H9"/>
<gene>
    <name evidence="13" type="ORF">PECUL_23A000726</name>
</gene>
<feature type="region of interest" description="Disordered" evidence="12">
    <location>
        <begin position="210"/>
        <end position="265"/>
    </location>
</feature>
<dbReference type="Proteomes" id="UP001295444">
    <property type="component" value="Chromosome 05"/>
</dbReference>
<feature type="compositionally biased region" description="Polar residues" evidence="12">
    <location>
        <begin position="91"/>
        <end position="113"/>
    </location>
</feature>
<dbReference type="GO" id="GO:0015631">
    <property type="term" value="F:tubulin binding"/>
    <property type="evidence" value="ECO:0007669"/>
    <property type="project" value="InterPro"/>
</dbReference>
<dbReference type="GO" id="GO:0007399">
    <property type="term" value="P:nervous system development"/>
    <property type="evidence" value="ECO:0007669"/>
    <property type="project" value="UniProtKB-KW"/>
</dbReference>
<evidence type="ECO:0000256" key="6">
    <source>
        <dbReference type="ARBA" id="ARBA00022490"/>
    </source>
</evidence>
<keyword evidence="7" id="KW-0524">Neurogenesis</keyword>
<dbReference type="GO" id="GO:0005737">
    <property type="term" value="C:cytoplasm"/>
    <property type="evidence" value="ECO:0007669"/>
    <property type="project" value="UniProtKB-SubCell"/>
</dbReference>
<name>A0AAD1S8H9_PELCU</name>
<dbReference type="GO" id="GO:0051168">
    <property type="term" value="P:nuclear export"/>
    <property type="evidence" value="ECO:0007669"/>
    <property type="project" value="InterPro"/>
</dbReference>
<dbReference type="GO" id="GO:0007219">
    <property type="term" value="P:Notch signaling pathway"/>
    <property type="evidence" value="ECO:0007669"/>
    <property type="project" value="UniProtKB-KW"/>
</dbReference>
<feature type="region of interest" description="Disordered" evidence="12">
    <location>
        <begin position="74"/>
        <end position="120"/>
    </location>
</feature>
<evidence type="ECO:0000256" key="8">
    <source>
        <dbReference type="ARBA" id="ARBA00022976"/>
    </source>
</evidence>
<evidence type="ECO:0000313" key="14">
    <source>
        <dbReference type="Proteomes" id="UP001295444"/>
    </source>
</evidence>
<dbReference type="PANTHER" id="PTHR34917:SF1">
    <property type="entry name" value="RBPJ-INTERACTING AND TUBULIN-ASSOCIATED PROTEIN 1"/>
    <property type="match status" value="1"/>
</dbReference>
<sequence length="265" mass="29551">MDEHRLLFVLLPWELSLDRQQPNALTTANMSLDLSITGRRTSFPPRKGRSTYRVKAANSYVDETLFSSIPGRAEPALQWSPGPPSEVPRVWSQNETIETKGGTSSRTNRTPTGSPRKKTQYRVKSRTPSYCDETLFGQGIDDCGWEAPWVKKEDSIRLRPLLWCPTPVLRPQISKPVTNTFPVRAVHPPEGSESILGTYKGKGEFWKVPDNDSDCGGSPSVTGPSISARSHRRSSSRDTARAASWSGRGSIRKESGTMQQRPPWK</sequence>
<evidence type="ECO:0000256" key="11">
    <source>
        <dbReference type="ARBA" id="ARBA00031318"/>
    </source>
</evidence>